<dbReference type="PANTHER" id="PTHR42732">
    <property type="entry name" value="BETA-GALACTOSIDASE"/>
    <property type="match status" value="1"/>
</dbReference>
<dbReference type="InterPro" id="IPR013783">
    <property type="entry name" value="Ig-like_fold"/>
</dbReference>
<keyword evidence="8" id="KW-1185">Reference proteome</keyword>
<dbReference type="InterPro" id="IPR006103">
    <property type="entry name" value="Glyco_hydro_2_cat"/>
</dbReference>
<dbReference type="OrthoDB" id="9762066at2"/>
<dbReference type="Gene3D" id="3.20.20.80">
    <property type="entry name" value="Glycosidases"/>
    <property type="match status" value="1"/>
</dbReference>
<evidence type="ECO:0000259" key="4">
    <source>
        <dbReference type="Pfam" id="PF00703"/>
    </source>
</evidence>
<dbReference type="InterPro" id="IPR006102">
    <property type="entry name" value="Ig-like_GH2"/>
</dbReference>
<evidence type="ECO:0000313" key="8">
    <source>
        <dbReference type="Proteomes" id="UP000291189"/>
    </source>
</evidence>
<dbReference type="Pfam" id="PF02836">
    <property type="entry name" value="Glyco_hydro_2_C"/>
    <property type="match status" value="1"/>
</dbReference>
<gene>
    <name evidence="7" type="ORF">ETU37_04915</name>
</gene>
<evidence type="ECO:0000259" key="5">
    <source>
        <dbReference type="Pfam" id="PF02836"/>
    </source>
</evidence>
<name>A0A4Q5J5G2_9ACTN</name>
<dbReference type="InterPro" id="IPR017853">
    <property type="entry name" value="GH"/>
</dbReference>
<feature type="domain" description="Glycoside hydrolase family 2 catalytic" evidence="5">
    <location>
        <begin position="321"/>
        <end position="469"/>
    </location>
</feature>
<dbReference type="GO" id="GO:0004553">
    <property type="term" value="F:hydrolase activity, hydrolyzing O-glycosyl compounds"/>
    <property type="evidence" value="ECO:0007669"/>
    <property type="project" value="InterPro"/>
</dbReference>
<dbReference type="EMBL" id="SDPU01000013">
    <property type="protein sequence ID" value="RYU13870.1"/>
    <property type="molecule type" value="Genomic_DNA"/>
</dbReference>
<dbReference type="GO" id="GO:0005975">
    <property type="term" value="P:carbohydrate metabolic process"/>
    <property type="evidence" value="ECO:0007669"/>
    <property type="project" value="InterPro"/>
</dbReference>
<proteinExistence type="inferred from homology"/>
<evidence type="ECO:0000256" key="3">
    <source>
        <dbReference type="ARBA" id="ARBA00023295"/>
    </source>
</evidence>
<sequence>MTMLTRWGRDLDAERVLPEHPRPQLVRGTWRSLNGWWEHAVTPADVSEPPADGAWDGRILVPFSPEAPLSGVGRQVQPDELLWYRRTLDVPTGFVPPGGRLLLHFGAVDQTATVYVDGQEVGDHHGGYLPFTVDLTDAVSPGPRELVVRVRDLSNNRGPSSGKQRLVRGGIWYTAQSGIWQTVWLEAVPARYVAELHLVPRLDDGTVEVTVVAAGAPSRDLATVRVTDGGRLVGGAAAPAGVPTTVRLSAVRPWTPDDPHLYGVEVTLGADRVRSYVGMRSVAVGTDESGTPRLLLNGEPFLHAGVLDQGYWPDGLLTPPSDEAMVHDISTMKRLGFTMLRKHIKVEPLRWYHHCDRLGMLVWQDMVNGGGRYRTAAVTWPGRLPSAGRRLRDDRYAVFGRTDSHGRDEFRREARATVELLRNTPSVVCWVPFNEGWGQFDAAAVAAEVAALDPTRVVDHASGWHDQGAGDVWSLHVYQRRFRAPRRAPEERRVLALTEYGGYDLTVPDHTWGPEHMGYRHFDTVTALAAAFERLHDDELVPTVGAGLSATVYTQLCDVEDEVNGLLTYDREVLKIDEAVVRAALDRLRAAFTASTSAGTGRP</sequence>
<feature type="domain" description="Glycosyl hydrolases family 2 sugar binding" evidence="6">
    <location>
        <begin position="82"/>
        <end position="154"/>
    </location>
</feature>
<keyword evidence="2 7" id="KW-0378">Hydrolase</keyword>
<dbReference type="PANTHER" id="PTHR42732:SF2">
    <property type="entry name" value="BETA-MANNOSIDASE"/>
    <property type="match status" value="1"/>
</dbReference>
<evidence type="ECO:0000313" key="7">
    <source>
        <dbReference type="EMBL" id="RYU13870.1"/>
    </source>
</evidence>
<protein>
    <submittedName>
        <fullName evidence="7">Glycoside hydrolase family 2</fullName>
    </submittedName>
</protein>
<dbReference type="Gene3D" id="2.60.120.260">
    <property type="entry name" value="Galactose-binding domain-like"/>
    <property type="match status" value="1"/>
</dbReference>
<organism evidence="7 8">
    <name type="scientific">Nocardioides iriomotensis</name>
    <dbReference type="NCBI Taxonomy" id="715784"/>
    <lineage>
        <taxon>Bacteria</taxon>
        <taxon>Bacillati</taxon>
        <taxon>Actinomycetota</taxon>
        <taxon>Actinomycetes</taxon>
        <taxon>Propionibacteriales</taxon>
        <taxon>Nocardioidaceae</taxon>
        <taxon>Nocardioides</taxon>
    </lineage>
</organism>
<keyword evidence="3" id="KW-0326">Glycosidase</keyword>
<dbReference type="Proteomes" id="UP000291189">
    <property type="component" value="Unassembled WGS sequence"/>
</dbReference>
<dbReference type="InterPro" id="IPR036156">
    <property type="entry name" value="Beta-gal/glucu_dom_sf"/>
</dbReference>
<feature type="domain" description="Glycoside hydrolase family 2 immunoglobulin-like beta-sandwich" evidence="4">
    <location>
        <begin position="192"/>
        <end position="280"/>
    </location>
</feature>
<comment type="similarity">
    <text evidence="1">Belongs to the glycosyl hydrolase 2 family.</text>
</comment>
<dbReference type="SUPFAM" id="SSF49785">
    <property type="entry name" value="Galactose-binding domain-like"/>
    <property type="match status" value="1"/>
</dbReference>
<dbReference type="InterPro" id="IPR008979">
    <property type="entry name" value="Galactose-bd-like_sf"/>
</dbReference>
<dbReference type="InterPro" id="IPR006104">
    <property type="entry name" value="Glyco_hydro_2_N"/>
</dbReference>
<dbReference type="SUPFAM" id="SSF49303">
    <property type="entry name" value="beta-Galactosidase/glucuronidase domain"/>
    <property type="match status" value="1"/>
</dbReference>
<evidence type="ECO:0000259" key="6">
    <source>
        <dbReference type="Pfam" id="PF02837"/>
    </source>
</evidence>
<dbReference type="SUPFAM" id="SSF51445">
    <property type="entry name" value="(Trans)glycosidases"/>
    <property type="match status" value="1"/>
</dbReference>
<reference evidence="7 8" key="1">
    <citation type="submission" date="2019-01" db="EMBL/GenBank/DDBJ databases">
        <title>Nocardioides guangzhouensis sp. nov., an actinobacterium isolated from soil.</title>
        <authorList>
            <person name="Fu Y."/>
            <person name="Cai Y."/>
            <person name="Lin Z."/>
            <person name="Chen P."/>
        </authorList>
    </citation>
    <scope>NUCLEOTIDE SEQUENCE [LARGE SCALE GENOMIC DNA]</scope>
    <source>
        <strain evidence="7 8">NBRC 105384</strain>
    </source>
</reference>
<dbReference type="Pfam" id="PF02837">
    <property type="entry name" value="Glyco_hydro_2_N"/>
    <property type="match status" value="1"/>
</dbReference>
<evidence type="ECO:0000256" key="1">
    <source>
        <dbReference type="ARBA" id="ARBA00007401"/>
    </source>
</evidence>
<evidence type="ECO:0000256" key="2">
    <source>
        <dbReference type="ARBA" id="ARBA00022801"/>
    </source>
</evidence>
<dbReference type="Pfam" id="PF00703">
    <property type="entry name" value="Glyco_hydro_2"/>
    <property type="match status" value="1"/>
</dbReference>
<dbReference type="InterPro" id="IPR051913">
    <property type="entry name" value="GH2_Domain-Containing"/>
</dbReference>
<accession>A0A4Q5J5G2</accession>
<dbReference type="Gene3D" id="2.60.40.10">
    <property type="entry name" value="Immunoglobulins"/>
    <property type="match status" value="1"/>
</dbReference>
<dbReference type="AlphaFoldDB" id="A0A4Q5J5G2"/>
<comment type="caution">
    <text evidence="7">The sequence shown here is derived from an EMBL/GenBank/DDBJ whole genome shotgun (WGS) entry which is preliminary data.</text>
</comment>